<dbReference type="GO" id="GO:0005829">
    <property type="term" value="C:cytosol"/>
    <property type="evidence" value="ECO:0007669"/>
    <property type="project" value="TreeGrafter"/>
</dbReference>
<keyword evidence="1 3" id="KW-0808">Transferase</keyword>
<dbReference type="EMBL" id="JABBFW010000004">
    <property type="protein sequence ID" value="NML14957.1"/>
    <property type="molecule type" value="Genomic_DNA"/>
</dbReference>
<dbReference type="GO" id="GO:0005524">
    <property type="term" value="F:ATP binding"/>
    <property type="evidence" value="ECO:0007669"/>
    <property type="project" value="UniProtKB-UniRule"/>
</dbReference>
<dbReference type="HAMAP" id="MF_00524">
    <property type="entry name" value="Glucokinase"/>
    <property type="match status" value="1"/>
</dbReference>
<dbReference type="PANTHER" id="PTHR47690:SF1">
    <property type="entry name" value="GLUCOKINASE"/>
    <property type="match status" value="1"/>
</dbReference>
<dbReference type="SUPFAM" id="SSF53067">
    <property type="entry name" value="Actin-like ATPase domain"/>
    <property type="match status" value="1"/>
</dbReference>
<dbReference type="GO" id="GO:0004340">
    <property type="term" value="F:glucokinase activity"/>
    <property type="evidence" value="ECO:0007669"/>
    <property type="project" value="UniProtKB-UniRule"/>
</dbReference>
<dbReference type="EC" id="2.7.1.2" evidence="3"/>
<keyword evidence="2 3" id="KW-0418">Kinase</keyword>
<comment type="subcellular location">
    <subcellularLocation>
        <location evidence="3">Cytoplasm</location>
    </subcellularLocation>
</comment>
<gene>
    <name evidence="3" type="primary">glk</name>
    <name evidence="5" type="ORF">HHL10_08205</name>
</gene>
<evidence type="ECO:0000313" key="6">
    <source>
        <dbReference type="Proteomes" id="UP000574067"/>
    </source>
</evidence>
<evidence type="ECO:0000256" key="1">
    <source>
        <dbReference type="ARBA" id="ARBA00022679"/>
    </source>
</evidence>
<evidence type="ECO:0000256" key="4">
    <source>
        <dbReference type="RuleBase" id="RU004046"/>
    </source>
</evidence>
<dbReference type="InterPro" id="IPR043129">
    <property type="entry name" value="ATPase_NBD"/>
</dbReference>
<dbReference type="InterPro" id="IPR050201">
    <property type="entry name" value="Bacterial_glucokinase"/>
</dbReference>
<dbReference type="CDD" id="cd24008">
    <property type="entry name" value="ASKHA_NBD_GLK"/>
    <property type="match status" value="1"/>
</dbReference>
<dbReference type="Gene3D" id="3.40.367.20">
    <property type="match status" value="1"/>
</dbReference>
<dbReference type="NCBIfam" id="TIGR00749">
    <property type="entry name" value="glk"/>
    <property type="match status" value="1"/>
</dbReference>
<name>A0A848F4G3_9BURK</name>
<dbReference type="RefSeq" id="WP_169159862.1">
    <property type="nucleotide sequence ID" value="NZ_JABBFW010000004.1"/>
</dbReference>
<evidence type="ECO:0000256" key="3">
    <source>
        <dbReference type="HAMAP-Rule" id="MF_00524"/>
    </source>
</evidence>
<keyword evidence="3" id="KW-0547">Nucleotide-binding</keyword>
<dbReference type="Gene3D" id="3.30.420.40">
    <property type="match status" value="1"/>
</dbReference>
<comment type="catalytic activity">
    <reaction evidence="3">
        <text>D-glucose + ATP = D-glucose 6-phosphate + ADP + H(+)</text>
        <dbReference type="Rhea" id="RHEA:17825"/>
        <dbReference type="ChEBI" id="CHEBI:4167"/>
        <dbReference type="ChEBI" id="CHEBI:15378"/>
        <dbReference type="ChEBI" id="CHEBI:30616"/>
        <dbReference type="ChEBI" id="CHEBI:61548"/>
        <dbReference type="ChEBI" id="CHEBI:456216"/>
        <dbReference type="EC" id="2.7.1.2"/>
    </reaction>
</comment>
<dbReference type="GO" id="GO:0006096">
    <property type="term" value="P:glycolytic process"/>
    <property type="evidence" value="ECO:0007669"/>
    <property type="project" value="UniProtKB-UniRule"/>
</dbReference>
<dbReference type="NCBIfam" id="NF001416">
    <property type="entry name" value="PRK00292.1-3"/>
    <property type="match status" value="1"/>
</dbReference>
<comment type="caution">
    <text evidence="5">The sequence shown here is derived from an EMBL/GenBank/DDBJ whole genome shotgun (WGS) entry which is preliminary data.</text>
</comment>
<keyword evidence="3" id="KW-0067">ATP-binding</keyword>
<protein>
    <recommendedName>
        <fullName evidence="3">Glucokinase</fullName>
        <ecNumber evidence="3">2.7.1.2</ecNumber>
    </recommendedName>
    <alternativeName>
        <fullName evidence="3">Glucose kinase</fullName>
    </alternativeName>
</protein>
<keyword evidence="3" id="KW-0324">Glycolysis</keyword>
<dbReference type="AlphaFoldDB" id="A0A848F4G3"/>
<sequence length="321" mass="33586">MQPGPDTLRLVGDVGGTNARFALLDDFGHLQAARTLPTADHADLAAAVQAYLAPLGTPPLREAAIAIANPIEGDELRMTNSPWRFSIEATRQQLGLRRLCMLNDFEALALAVPALSGAQLEQLGGGSAVEGAPKVLIGPGTGLGMASLVRGHDGRWVAVPGEGGHATAAPTCEREADILRVLWRQLDHVSIERVVSGMGLENLYRAIATLDGVPVQPLGAAEVSRQALAHGDAQCVEALQRFCALLGSAAGNLALTLGAHGGVYVGGGIVPRLGPYFAASPFRGAFEAKGRYRDYLSRIPTFVIRAEEPALLGAAQALERS</sequence>
<dbReference type="GO" id="GO:0005536">
    <property type="term" value="F:D-glucose binding"/>
    <property type="evidence" value="ECO:0007669"/>
    <property type="project" value="InterPro"/>
</dbReference>
<keyword evidence="3" id="KW-0963">Cytoplasm</keyword>
<evidence type="ECO:0000256" key="2">
    <source>
        <dbReference type="ARBA" id="ARBA00022777"/>
    </source>
</evidence>
<dbReference type="InterPro" id="IPR003836">
    <property type="entry name" value="Glucokinase"/>
</dbReference>
<comment type="similarity">
    <text evidence="3 4">Belongs to the bacterial glucokinase family.</text>
</comment>
<keyword evidence="6" id="KW-1185">Reference proteome</keyword>
<proteinExistence type="inferred from homology"/>
<accession>A0A848F4G3</accession>
<feature type="binding site" evidence="3">
    <location>
        <begin position="12"/>
        <end position="17"/>
    </location>
    <ligand>
        <name>ATP</name>
        <dbReference type="ChEBI" id="CHEBI:30616"/>
    </ligand>
</feature>
<dbReference type="Pfam" id="PF02685">
    <property type="entry name" value="Glucokinase"/>
    <property type="match status" value="1"/>
</dbReference>
<dbReference type="PANTHER" id="PTHR47690">
    <property type="entry name" value="GLUCOKINASE"/>
    <property type="match status" value="1"/>
</dbReference>
<evidence type="ECO:0000313" key="5">
    <source>
        <dbReference type="EMBL" id="NML14957.1"/>
    </source>
</evidence>
<reference evidence="5 6" key="1">
    <citation type="submission" date="2020-04" db="EMBL/GenBank/DDBJ databases">
        <title>Azohydromonas sp. isolated from soil.</title>
        <authorList>
            <person name="Dahal R.H."/>
        </authorList>
    </citation>
    <scope>NUCLEOTIDE SEQUENCE [LARGE SCALE GENOMIC DNA]</scope>
    <source>
        <strain evidence="5 6">G-1-1-14</strain>
    </source>
</reference>
<dbReference type="Proteomes" id="UP000574067">
    <property type="component" value="Unassembled WGS sequence"/>
</dbReference>
<organism evidence="5 6">
    <name type="scientific">Azohydromonas caseinilytica</name>
    <dbReference type="NCBI Taxonomy" id="2728836"/>
    <lineage>
        <taxon>Bacteria</taxon>
        <taxon>Pseudomonadati</taxon>
        <taxon>Pseudomonadota</taxon>
        <taxon>Betaproteobacteria</taxon>
        <taxon>Burkholderiales</taxon>
        <taxon>Sphaerotilaceae</taxon>
        <taxon>Azohydromonas</taxon>
    </lineage>
</organism>
<dbReference type="NCBIfam" id="NF009073">
    <property type="entry name" value="PRK12408.1"/>
    <property type="match status" value="1"/>
</dbReference>